<comment type="caution">
    <text evidence="3">The sequence shown here is derived from an EMBL/GenBank/DDBJ whole genome shotgun (WGS) entry which is preliminary data.</text>
</comment>
<dbReference type="Proteomes" id="UP000324585">
    <property type="component" value="Unassembled WGS sequence"/>
</dbReference>
<protein>
    <recommendedName>
        <fullName evidence="2">t-SNARE coiled-coil homology domain-containing protein</fullName>
    </recommendedName>
</protein>
<evidence type="ECO:0000313" key="4">
    <source>
        <dbReference type="Proteomes" id="UP000324585"/>
    </source>
</evidence>
<evidence type="ECO:0000313" key="3">
    <source>
        <dbReference type="EMBL" id="KAA8493744.1"/>
    </source>
</evidence>
<gene>
    <name evidence="3" type="ORF">FVE85_4881</name>
</gene>
<dbReference type="Gene3D" id="1.20.5.110">
    <property type="match status" value="1"/>
</dbReference>
<evidence type="ECO:0000259" key="2">
    <source>
        <dbReference type="PROSITE" id="PS50192"/>
    </source>
</evidence>
<keyword evidence="4" id="KW-1185">Reference proteome</keyword>
<dbReference type="InterPro" id="IPR000727">
    <property type="entry name" value="T_SNARE_dom"/>
</dbReference>
<dbReference type="EMBL" id="VRMN01000006">
    <property type="protein sequence ID" value="KAA8493744.1"/>
    <property type="molecule type" value="Genomic_DNA"/>
</dbReference>
<dbReference type="SUPFAM" id="SSF58038">
    <property type="entry name" value="SNARE fusion complex"/>
    <property type="match status" value="1"/>
</dbReference>
<keyword evidence="1" id="KW-0472">Membrane</keyword>
<keyword evidence="1" id="KW-0812">Transmembrane</keyword>
<evidence type="ECO:0000256" key="1">
    <source>
        <dbReference type="SAM" id="Phobius"/>
    </source>
</evidence>
<organism evidence="3 4">
    <name type="scientific">Porphyridium purpureum</name>
    <name type="common">Red alga</name>
    <name type="synonym">Porphyridium cruentum</name>
    <dbReference type="NCBI Taxonomy" id="35688"/>
    <lineage>
        <taxon>Eukaryota</taxon>
        <taxon>Rhodophyta</taxon>
        <taxon>Bangiophyceae</taxon>
        <taxon>Porphyridiales</taxon>
        <taxon>Porphyridiaceae</taxon>
        <taxon>Porphyridium</taxon>
    </lineage>
</organism>
<sequence>MAPPDAEEEQWRRLETHMSLLGRQVDASREALMLGPANGVAQRELQRDVPALAGLMARCDAWLGSNGDALDKTERTRRTQLVDGARVRCSAASVRLHGVSQYGAVNTVYETSEQEHQLKILVEKQRRVMMQHDAQVGGPLMSQVRNIKDIALATHSEVSEQNALLDKMDLETGQAASRVAVARQEAEQLKHKNSFYTLKNFCVLTGVSVAVVVIGGYVLLRHL</sequence>
<accession>A0A5J4YSQ4</accession>
<dbReference type="AlphaFoldDB" id="A0A5J4YSQ4"/>
<feature type="domain" description="T-SNARE coiled-coil homology" evidence="2">
    <location>
        <begin position="127"/>
        <end position="189"/>
    </location>
</feature>
<reference evidence="4" key="1">
    <citation type="journal article" date="2019" name="Nat. Commun.">
        <title>Expansion of phycobilisome linker gene families in mesophilic red algae.</title>
        <authorList>
            <person name="Lee J."/>
            <person name="Kim D."/>
            <person name="Bhattacharya D."/>
            <person name="Yoon H.S."/>
        </authorList>
    </citation>
    <scope>NUCLEOTIDE SEQUENCE [LARGE SCALE GENOMIC DNA]</scope>
    <source>
        <strain evidence="4">CCMP 1328</strain>
    </source>
</reference>
<proteinExistence type="predicted"/>
<keyword evidence="1" id="KW-1133">Transmembrane helix</keyword>
<name>A0A5J4YSQ4_PORPP</name>
<feature type="transmembrane region" description="Helical" evidence="1">
    <location>
        <begin position="201"/>
        <end position="220"/>
    </location>
</feature>
<dbReference type="PROSITE" id="PS50192">
    <property type="entry name" value="T_SNARE"/>
    <property type="match status" value="1"/>
</dbReference>